<gene>
    <name evidence="2" type="ORF">MSPICULIGERA_LOCUS19950</name>
</gene>
<dbReference type="InterPro" id="IPR015313">
    <property type="entry name" value="Her-1"/>
</dbReference>
<evidence type="ECO:0000313" key="3">
    <source>
        <dbReference type="Proteomes" id="UP001177023"/>
    </source>
</evidence>
<dbReference type="Gene3D" id="1.10.150.360">
    <property type="match status" value="1"/>
</dbReference>
<keyword evidence="3" id="KW-1185">Reference proteome</keyword>
<dbReference type="Proteomes" id="UP001177023">
    <property type="component" value="Unassembled WGS sequence"/>
</dbReference>
<sequence length="208" mass="23628">MKPLIILLYFISIWASRAVAQDEAKLRAAWKCCPLPKDRCCLDVIRYLRPIFLACPDIVDEEKVYECANKVLYPEQKYVSMKKKDALCTVVMELNRPYLLEYQASPGLSNDDITATLRLSCSLENQRFKCYRRCLDQLADGTMTSPTECVCSKDELETVPGPFGYPVSSPTVTAVEGDTPEEKQARIAHAVRLHRIKLNITEIPKGQY</sequence>
<keyword evidence="1" id="KW-0732">Signal</keyword>
<dbReference type="EMBL" id="CATQJA010002663">
    <property type="protein sequence ID" value="CAJ0581796.1"/>
    <property type="molecule type" value="Genomic_DNA"/>
</dbReference>
<name>A0AA36D6P6_9BILA</name>
<feature type="chain" id="PRO_5041390592" evidence="1">
    <location>
        <begin position="21"/>
        <end position="208"/>
    </location>
</feature>
<accession>A0AA36D6P6</accession>
<dbReference type="Pfam" id="PF09232">
    <property type="entry name" value="Caenor_Her-1"/>
    <property type="match status" value="1"/>
</dbReference>
<comment type="caution">
    <text evidence="2">The sequence shown here is derived from an EMBL/GenBank/DDBJ whole genome shotgun (WGS) entry which is preliminary data.</text>
</comment>
<evidence type="ECO:0000256" key="1">
    <source>
        <dbReference type="SAM" id="SignalP"/>
    </source>
</evidence>
<dbReference type="AlphaFoldDB" id="A0AA36D6P6"/>
<protein>
    <submittedName>
        <fullName evidence="2">Uncharacterized protein</fullName>
    </submittedName>
</protein>
<evidence type="ECO:0000313" key="2">
    <source>
        <dbReference type="EMBL" id="CAJ0581796.1"/>
    </source>
</evidence>
<dbReference type="SUPFAM" id="SSF110014">
    <property type="entry name" value="Her-1"/>
    <property type="match status" value="1"/>
</dbReference>
<feature type="signal peptide" evidence="1">
    <location>
        <begin position="1"/>
        <end position="20"/>
    </location>
</feature>
<reference evidence="2" key="1">
    <citation type="submission" date="2023-06" db="EMBL/GenBank/DDBJ databases">
        <authorList>
            <person name="Delattre M."/>
        </authorList>
    </citation>
    <scope>NUCLEOTIDE SEQUENCE</scope>
    <source>
        <strain evidence="2">AF72</strain>
    </source>
</reference>
<dbReference type="InterPro" id="IPR036341">
    <property type="entry name" value="Her-1_sf"/>
</dbReference>
<feature type="non-terminal residue" evidence="2">
    <location>
        <position position="208"/>
    </location>
</feature>
<organism evidence="2 3">
    <name type="scientific">Mesorhabditis spiculigera</name>
    <dbReference type="NCBI Taxonomy" id="96644"/>
    <lineage>
        <taxon>Eukaryota</taxon>
        <taxon>Metazoa</taxon>
        <taxon>Ecdysozoa</taxon>
        <taxon>Nematoda</taxon>
        <taxon>Chromadorea</taxon>
        <taxon>Rhabditida</taxon>
        <taxon>Rhabditina</taxon>
        <taxon>Rhabditomorpha</taxon>
        <taxon>Rhabditoidea</taxon>
        <taxon>Rhabditidae</taxon>
        <taxon>Mesorhabditinae</taxon>
        <taxon>Mesorhabditis</taxon>
    </lineage>
</organism>
<proteinExistence type="predicted"/>